<organism evidence="1 2">
    <name type="scientific">Lysobacter enzymogenes</name>
    <dbReference type="NCBI Taxonomy" id="69"/>
    <lineage>
        <taxon>Bacteria</taxon>
        <taxon>Pseudomonadati</taxon>
        <taxon>Pseudomonadota</taxon>
        <taxon>Gammaproteobacteria</taxon>
        <taxon>Lysobacterales</taxon>
        <taxon>Lysobacteraceae</taxon>
        <taxon>Lysobacter</taxon>
    </lineage>
</organism>
<evidence type="ECO:0008006" key="3">
    <source>
        <dbReference type="Google" id="ProtNLM"/>
    </source>
</evidence>
<protein>
    <recommendedName>
        <fullName evidence="3">HEAT repeat domain-containing protein</fullName>
    </recommendedName>
</protein>
<dbReference type="SUPFAM" id="SSF48371">
    <property type="entry name" value="ARM repeat"/>
    <property type="match status" value="1"/>
</dbReference>
<dbReference type="InterPro" id="IPR016024">
    <property type="entry name" value="ARM-type_fold"/>
</dbReference>
<evidence type="ECO:0000313" key="2">
    <source>
        <dbReference type="Proteomes" id="UP000061569"/>
    </source>
</evidence>
<dbReference type="STRING" id="69.GLE_1386"/>
<dbReference type="KEGG" id="lez:GLE_1386"/>
<dbReference type="EMBL" id="CP013140">
    <property type="protein sequence ID" value="ALN56743.1"/>
    <property type="molecule type" value="Genomic_DNA"/>
</dbReference>
<accession>A0A0S2DDW8</accession>
<dbReference type="PATRIC" id="fig|69.6.peg.1368"/>
<reference evidence="1 2" key="1">
    <citation type="submission" date="2015-11" db="EMBL/GenBank/DDBJ databases">
        <title>Genome sequences of Lysobacter enzymogenes strain C3 and Lysobacter antibioticus ATCC 29479.</title>
        <authorList>
            <person name="Kobayashi D.Y."/>
        </authorList>
    </citation>
    <scope>NUCLEOTIDE SEQUENCE [LARGE SCALE GENOMIC DNA]</scope>
    <source>
        <strain evidence="1 2">C3</strain>
    </source>
</reference>
<dbReference type="AlphaFoldDB" id="A0A0S2DDW8"/>
<name>A0A0S2DDW8_LYSEN</name>
<gene>
    <name evidence="1" type="ORF">GLE_1386</name>
</gene>
<dbReference type="Proteomes" id="UP000061569">
    <property type="component" value="Chromosome"/>
</dbReference>
<proteinExistence type="predicted"/>
<dbReference type="OrthoDB" id="6037683at2"/>
<evidence type="ECO:0000313" key="1">
    <source>
        <dbReference type="EMBL" id="ALN56743.1"/>
    </source>
</evidence>
<sequence>MLIDFPSPARLPAAWNCYLTAGLRALRGQHDFVFVDSELESAAGELQALPARALPRLEEAIRKSRRRYDFQRQLCAYDRRPFQPVPVWPDGLVPLQALQAAGPERAQACLFVASCDYDGYLREYALRAFADWPGRVAMAAALIRCGDWVDPVRRVAENLLDSLLQREPERLFDLIELALSMRGRERYADAWSALVEPQLHAPRHAERLWRATASDSPQVREYAYAAAVATGARSAADACIAALDDRHPRIAGAALAQAQTLLAPDRLDRELRLTRRRRVPALRRDALRLAARVDAPSLRESLDDAMFDRSTGPRRVAAYLLRERFGEEPRRIWRDALEKGDSARARIALTALSECALPEDEASLSPWLSHASSRLRLLALRGLIRGAAIGLPAALARALHDIDYRVASEALRAYASGHARLTAAVLRQAWELRPPHRVRLTCATTLLDKWQALDFLLEALSEPQASQVEWELVSELRTWANFGRYRFGSLEQASPQTLRERLRQARARLPDDLHRELETLIPR</sequence>